<protein>
    <submittedName>
        <fullName evidence="1">Uncharacterized protein</fullName>
    </submittedName>
</protein>
<organism evidence="1 2">
    <name type="scientific">Rhizobium paknamense</name>
    <dbReference type="NCBI Taxonomy" id="1206817"/>
    <lineage>
        <taxon>Bacteria</taxon>
        <taxon>Pseudomonadati</taxon>
        <taxon>Pseudomonadota</taxon>
        <taxon>Alphaproteobacteria</taxon>
        <taxon>Hyphomicrobiales</taxon>
        <taxon>Rhizobiaceae</taxon>
        <taxon>Rhizobium/Agrobacterium group</taxon>
        <taxon>Rhizobium</taxon>
    </lineage>
</organism>
<dbReference type="RefSeq" id="WP_307160396.1">
    <property type="nucleotide sequence ID" value="NZ_JAUSWH010000028.1"/>
</dbReference>
<dbReference type="Proteomes" id="UP001235269">
    <property type="component" value="Unassembled WGS sequence"/>
</dbReference>
<sequence length="99" mass="11214">MTIGQRLIKTALKALEDLAAREFSREKILVACQEAAAKGLTSCLIKPSLPVDVSQTEYIKILKPQLEKEWLQLTWLSHGLPGEPTYKVLEVRWAQRRAV</sequence>
<gene>
    <name evidence="1" type="ORF">QO005_004661</name>
</gene>
<reference evidence="1 2" key="1">
    <citation type="submission" date="2023-07" db="EMBL/GenBank/DDBJ databases">
        <title>Genomic Encyclopedia of Type Strains, Phase IV (KMG-IV): sequencing the most valuable type-strain genomes for metagenomic binning, comparative biology and taxonomic classification.</title>
        <authorList>
            <person name="Goeker M."/>
        </authorList>
    </citation>
    <scope>NUCLEOTIDE SEQUENCE [LARGE SCALE GENOMIC DNA]</scope>
    <source>
        <strain evidence="1 2">DSM 100301</strain>
    </source>
</reference>
<name>A0ABU0IM47_9HYPH</name>
<proteinExistence type="predicted"/>
<accession>A0ABU0IM47</accession>
<comment type="caution">
    <text evidence="1">The sequence shown here is derived from an EMBL/GenBank/DDBJ whole genome shotgun (WGS) entry which is preliminary data.</text>
</comment>
<dbReference type="EMBL" id="JAUSWH010000028">
    <property type="protein sequence ID" value="MDQ0458301.1"/>
    <property type="molecule type" value="Genomic_DNA"/>
</dbReference>
<evidence type="ECO:0000313" key="2">
    <source>
        <dbReference type="Proteomes" id="UP001235269"/>
    </source>
</evidence>
<keyword evidence="2" id="KW-1185">Reference proteome</keyword>
<evidence type="ECO:0000313" key="1">
    <source>
        <dbReference type="EMBL" id="MDQ0458301.1"/>
    </source>
</evidence>